<proteinExistence type="predicted"/>
<dbReference type="RefSeq" id="WP_193951453.1">
    <property type="nucleotide sequence ID" value="NZ_JADEYS010000001.1"/>
</dbReference>
<dbReference type="AlphaFoldDB" id="A0A8J7F818"/>
<accession>A0A8J7F818</accession>
<reference evidence="2" key="1">
    <citation type="submission" date="2020-10" db="EMBL/GenBank/DDBJ databases">
        <title>Bacterium isolated from coastal waters sediment.</title>
        <authorList>
            <person name="Chen R.-J."/>
            <person name="Lu D.-C."/>
            <person name="Zhu K.-L."/>
            <person name="Du Z.-J."/>
        </authorList>
    </citation>
    <scope>NUCLEOTIDE SEQUENCE</scope>
    <source>
        <strain evidence="2">N1Y112</strain>
    </source>
</reference>
<dbReference type="EMBL" id="JADEYS010000001">
    <property type="protein sequence ID" value="MBE9395897.1"/>
    <property type="molecule type" value="Genomic_DNA"/>
</dbReference>
<dbReference type="Pfam" id="PF13657">
    <property type="entry name" value="Couple_hipA"/>
    <property type="match status" value="1"/>
</dbReference>
<sequence>MGRIAEVYYNGYRAGTLTETDDTRYRFEYHPDYLAHGAPLAFRLPLQDVPFESDVLFPFFENLASEGWMKRMQSTRMKIDEQDTFGLLIRNGDDLIGAVSLKEISA</sequence>
<name>A0A8J7F818_9GAMM</name>
<keyword evidence="3" id="KW-1185">Reference proteome</keyword>
<comment type="caution">
    <text evidence="2">The sequence shown here is derived from an EMBL/GenBank/DDBJ whole genome shotgun (WGS) entry which is preliminary data.</text>
</comment>
<organism evidence="2 3">
    <name type="scientific">Pontibacterium sinense</name>
    <dbReference type="NCBI Taxonomy" id="2781979"/>
    <lineage>
        <taxon>Bacteria</taxon>
        <taxon>Pseudomonadati</taxon>
        <taxon>Pseudomonadota</taxon>
        <taxon>Gammaproteobacteria</taxon>
        <taxon>Oceanospirillales</taxon>
        <taxon>Oceanospirillaceae</taxon>
        <taxon>Pontibacterium</taxon>
    </lineage>
</organism>
<protein>
    <submittedName>
        <fullName evidence="2">HipA N-terminal domain-containing protein</fullName>
    </submittedName>
</protein>
<evidence type="ECO:0000313" key="3">
    <source>
        <dbReference type="Proteomes" id="UP000640333"/>
    </source>
</evidence>
<dbReference type="Proteomes" id="UP000640333">
    <property type="component" value="Unassembled WGS sequence"/>
</dbReference>
<feature type="domain" description="HipA N-terminal subdomain 1" evidence="1">
    <location>
        <begin position="6"/>
        <end position="101"/>
    </location>
</feature>
<gene>
    <name evidence="2" type="ORF">IOQ59_01340</name>
</gene>
<dbReference type="InterPro" id="IPR017508">
    <property type="entry name" value="HipA_N1"/>
</dbReference>
<evidence type="ECO:0000259" key="1">
    <source>
        <dbReference type="Pfam" id="PF13657"/>
    </source>
</evidence>
<dbReference type="NCBIfam" id="TIGR03071">
    <property type="entry name" value="couple_hipA"/>
    <property type="match status" value="1"/>
</dbReference>
<evidence type="ECO:0000313" key="2">
    <source>
        <dbReference type="EMBL" id="MBE9395897.1"/>
    </source>
</evidence>